<dbReference type="Gene3D" id="2.160.20.20">
    <property type="match status" value="1"/>
</dbReference>
<dbReference type="PANTHER" id="PTHR35037">
    <property type="entry name" value="C-TERMINAL REGION OF AIDA-LIKE PROTEIN"/>
    <property type="match status" value="1"/>
</dbReference>
<dbReference type="SMART" id="SM00869">
    <property type="entry name" value="Autotransporter"/>
    <property type="match status" value="1"/>
</dbReference>
<reference evidence="5 6" key="1">
    <citation type="submission" date="2018-06" db="EMBL/GenBank/DDBJ databases">
        <authorList>
            <consortium name="Pathogen Informatics"/>
            <person name="Doyle S."/>
        </authorList>
    </citation>
    <scope>NUCLEOTIDE SEQUENCE [LARGE SCALE GENOMIC DNA]</scope>
    <source>
        <strain evidence="5 6">NCTC11470</strain>
    </source>
</reference>
<feature type="coiled-coil region" evidence="2">
    <location>
        <begin position="173"/>
        <end position="214"/>
    </location>
</feature>
<dbReference type="InterPro" id="IPR051551">
    <property type="entry name" value="Autotransporter_adhesion"/>
</dbReference>
<dbReference type="InterPro" id="IPR006315">
    <property type="entry name" value="OM_autotransptr_brl_dom"/>
</dbReference>
<feature type="chain" id="PRO_5016954382" evidence="3">
    <location>
        <begin position="29"/>
        <end position="1145"/>
    </location>
</feature>
<sequence length="1145" mass="120797">MKKQTVLRTRALPLSLIVSYLVSGNAFATADIPIANNGNVNIVTIAEQDLAESMVNITKEVETAKKQAQSAIKKFAGIKAKADGLDVEIKEKQQQLDKASQLENEANAQLAHHLASLTDINSRISALNEKKSATEQAITSAQRAKNSADSQLHIAGMPLDASTKAKAATDGKLQKVEETLSTKTAEMAQLQLALQHAENTRQQAEIDQADYLAKLKATTDSAEKESYRTQMMQAVDTSSKAKATITKTNRLMGKAQEEIDAAAADKKLHSNAIIKHSSTIEQAQKEIALAQLAQKEAQALLEESSKQLITLEEEKSNKLQHRETINADYKATSNKVVDSVAERSKAESAFKVAESEKNNYAQTFVDAQAARNAALKVQRDLEKAIGSMVATEQDEIDLSAAKNEALTVAKDASTLGAQINGGTQKVLAGGAAKGSVITDDGKVELEADSLAENTLVENGTLTNDSGTDIGTIVMADGTYILAGTAISENAVINGNEVTLYSGDYTIDPYTLNPGVLITDQAKTTDMTLNTRAMAMLNSKNAKMSNTQVSGMLYNEAGIDTGTNVLAGGTLIVNGNDALSVNANIGQNGEAVVVNGGTASNMLSAGKIIAADGGVINSLTMHGGSFDLLNGAQASNLKATRGMVKAFGTLNNVELHESALNIANTAMVSGVLNADKNSIINMVSGANTANTDLILAGQMTFFAAEQEEATGLRTKRSTARAAAVPQGTQHSFKSVVLDGGTVDLTQTANNTQLQMGTLSGKGNFKLNTLNNATGAPIKVTGKADGSFDIEIQDSGTTPTNLNVVQTGLGSSASFKLNRATSQGNYQYNLVDNGNGTFKLVANTSKLAPSTAGVLAVANTSPVIFNAELSSVNNRLDRLTTFSHEDGIWLTYLNNNFKVNGTATNFDQTLNGVTLGADKTAEMDNGALTFGGFFSHSNSSIKTDYQSSGKVDSYSLGAYALYQHRNGYFVNGVLKGNQFSQDVNVAMQGTDNAKGTSKFAGLGLAVKAGKNIERGALTVTPYAGISGFNGFKDDYKLSNGMQAQSKSNRSVIGTIGVNTGYQINLKNGAIIKPYTTVSVEQEWVKGNKMVINNEQFGNDLSGTRANVGLGMNAQVSKNVSVTSEVKFAKGKNISSPVTMNVGISYSF</sequence>
<name>A0A380PTN6_YERFR</name>
<dbReference type="InterPro" id="IPR003991">
    <property type="entry name" value="Pertactin_virulence_factor"/>
</dbReference>
<evidence type="ECO:0000313" key="5">
    <source>
        <dbReference type="EMBL" id="SUP76901.1"/>
    </source>
</evidence>
<dbReference type="SUPFAM" id="SSF103515">
    <property type="entry name" value="Autotransporter"/>
    <property type="match status" value="1"/>
</dbReference>
<dbReference type="InterPro" id="IPR036709">
    <property type="entry name" value="Autotransporte_beta_dom_sf"/>
</dbReference>
<dbReference type="InterPro" id="IPR005546">
    <property type="entry name" value="Autotransporte_beta"/>
</dbReference>
<evidence type="ECO:0000313" key="6">
    <source>
        <dbReference type="Proteomes" id="UP000254835"/>
    </source>
</evidence>
<dbReference type="InterPro" id="IPR004899">
    <property type="entry name" value="Pertactin_central"/>
</dbReference>
<dbReference type="GO" id="GO:0019867">
    <property type="term" value="C:outer membrane"/>
    <property type="evidence" value="ECO:0007669"/>
    <property type="project" value="InterPro"/>
</dbReference>
<proteinExistence type="predicted"/>
<feature type="coiled-coil region" evidence="2">
    <location>
        <begin position="280"/>
        <end position="314"/>
    </location>
</feature>
<accession>A0A380PTN6</accession>
<gene>
    <name evidence="5" type="primary">yapB1</name>
    <name evidence="5" type="ORF">NCTC11470_01958</name>
</gene>
<organism evidence="5 6">
    <name type="scientific">Yersinia frederiksenii</name>
    <dbReference type="NCBI Taxonomy" id="29484"/>
    <lineage>
        <taxon>Bacteria</taxon>
        <taxon>Pseudomonadati</taxon>
        <taxon>Pseudomonadota</taxon>
        <taxon>Gammaproteobacteria</taxon>
        <taxon>Enterobacterales</taxon>
        <taxon>Yersiniaceae</taxon>
        <taxon>Yersinia</taxon>
    </lineage>
</organism>
<dbReference type="Pfam" id="PF03212">
    <property type="entry name" value="Pertactin"/>
    <property type="match status" value="1"/>
</dbReference>
<dbReference type="Gene3D" id="2.40.128.130">
    <property type="entry name" value="Autotransporter beta-domain"/>
    <property type="match status" value="1"/>
</dbReference>
<protein>
    <submittedName>
        <fullName evidence="5">Pertactin family virulence factor/autotransporter</fullName>
    </submittedName>
</protein>
<evidence type="ECO:0000256" key="1">
    <source>
        <dbReference type="ARBA" id="ARBA00022729"/>
    </source>
</evidence>
<keyword evidence="1 3" id="KW-0732">Signal</keyword>
<evidence type="ECO:0000259" key="4">
    <source>
        <dbReference type="PROSITE" id="PS51208"/>
    </source>
</evidence>
<dbReference type="PRINTS" id="PR01484">
    <property type="entry name" value="PRTACTNFAMLY"/>
</dbReference>
<dbReference type="PANTHER" id="PTHR35037:SF7">
    <property type="entry name" value="AUTOTRANSPORTER"/>
    <property type="match status" value="1"/>
</dbReference>
<keyword evidence="2" id="KW-0175">Coiled coil</keyword>
<feature type="coiled-coil region" evidence="2">
    <location>
        <begin position="54"/>
        <end position="144"/>
    </location>
</feature>
<dbReference type="OrthoDB" id="6477647at2"/>
<feature type="signal peptide" evidence="3">
    <location>
        <begin position="1"/>
        <end position="28"/>
    </location>
</feature>
<dbReference type="RefSeq" id="WP_004706837.1">
    <property type="nucleotide sequence ID" value="NZ_CP023964.1"/>
</dbReference>
<evidence type="ECO:0000256" key="3">
    <source>
        <dbReference type="SAM" id="SignalP"/>
    </source>
</evidence>
<dbReference type="Proteomes" id="UP000254835">
    <property type="component" value="Unassembled WGS sequence"/>
</dbReference>
<feature type="domain" description="Autotransporter" evidence="4">
    <location>
        <begin position="879"/>
        <end position="1145"/>
    </location>
</feature>
<dbReference type="InterPro" id="IPR011050">
    <property type="entry name" value="Pectin_lyase_fold/virulence"/>
</dbReference>
<dbReference type="EMBL" id="UHJA01000001">
    <property type="protein sequence ID" value="SUP76901.1"/>
    <property type="molecule type" value="Genomic_DNA"/>
</dbReference>
<dbReference type="SUPFAM" id="SSF51126">
    <property type="entry name" value="Pectin lyase-like"/>
    <property type="match status" value="1"/>
</dbReference>
<dbReference type="NCBIfam" id="TIGR01414">
    <property type="entry name" value="autotrans_barl"/>
    <property type="match status" value="1"/>
</dbReference>
<dbReference type="InterPro" id="IPR012332">
    <property type="entry name" value="Autotransporter_pectin_lyase_C"/>
</dbReference>
<evidence type="ECO:0000256" key="2">
    <source>
        <dbReference type="SAM" id="Coils"/>
    </source>
</evidence>
<dbReference type="AlphaFoldDB" id="A0A380PTN6"/>
<dbReference type="GeneID" id="57905965"/>
<dbReference type="Pfam" id="PF03797">
    <property type="entry name" value="Autotransporter"/>
    <property type="match status" value="1"/>
</dbReference>
<dbReference type="PROSITE" id="PS51208">
    <property type="entry name" value="AUTOTRANSPORTER"/>
    <property type="match status" value="1"/>
</dbReference>